<sequence length="91" mass="10374">MWNFVPSILSDVTLSVLENNDRFLACVLVKLAGSDTSSEELPICISEDCACFPELLFDQICVDKIFSGFSLIADLIEKNMERKERYFQMVK</sequence>
<protein>
    <submittedName>
        <fullName evidence="1">Uncharacterized protein</fullName>
    </submittedName>
</protein>
<dbReference type="EMBL" id="BPLR01008655">
    <property type="protein sequence ID" value="GIY26259.1"/>
    <property type="molecule type" value="Genomic_DNA"/>
</dbReference>
<reference evidence="1 2" key="1">
    <citation type="submission" date="2021-06" db="EMBL/GenBank/DDBJ databases">
        <title>Caerostris extrusa draft genome.</title>
        <authorList>
            <person name="Kono N."/>
            <person name="Arakawa K."/>
        </authorList>
    </citation>
    <scope>NUCLEOTIDE SEQUENCE [LARGE SCALE GENOMIC DNA]</scope>
</reference>
<name>A0AAV4RZZ8_CAEEX</name>
<gene>
    <name evidence="1" type="ORF">CEXT_751771</name>
</gene>
<dbReference type="Proteomes" id="UP001054945">
    <property type="component" value="Unassembled WGS sequence"/>
</dbReference>
<comment type="caution">
    <text evidence="1">The sequence shown here is derived from an EMBL/GenBank/DDBJ whole genome shotgun (WGS) entry which is preliminary data.</text>
</comment>
<organism evidence="1 2">
    <name type="scientific">Caerostris extrusa</name>
    <name type="common">Bark spider</name>
    <name type="synonym">Caerostris bankana</name>
    <dbReference type="NCBI Taxonomy" id="172846"/>
    <lineage>
        <taxon>Eukaryota</taxon>
        <taxon>Metazoa</taxon>
        <taxon>Ecdysozoa</taxon>
        <taxon>Arthropoda</taxon>
        <taxon>Chelicerata</taxon>
        <taxon>Arachnida</taxon>
        <taxon>Araneae</taxon>
        <taxon>Araneomorphae</taxon>
        <taxon>Entelegynae</taxon>
        <taxon>Araneoidea</taxon>
        <taxon>Araneidae</taxon>
        <taxon>Caerostris</taxon>
    </lineage>
</organism>
<evidence type="ECO:0000313" key="1">
    <source>
        <dbReference type="EMBL" id="GIY26259.1"/>
    </source>
</evidence>
<evidence type="ECO:0000313" key="2">
    <source>
        <dbReference type="Proteomes" id="UP001054945"/>
    </source>
</evidence>
<keyword evidence="2" id="KW-1185">Reference proteome</keyword>
<proteinExistence type="predicted"/>
<accession>A0AAV4RZZ8</accession>
<dbReference type="AlphaFoldDB" id="A0AAV4RZZ8"/>